<dbReference type="OrthoDB" id="10546500at2759"/>
<accession>A0A0C9ZS19</accession>
<organism evidence="1 2">
    <name type="scientific">Suillus luteus UH-Slu-Lm8-n1</name>
    <dbReference type="NCBI Taxonomy" id="930992"/>
    <lineage>
        <taxon>Eukaryota</taxon>
        <taxon>Fungi</taxon>
        <taxon>Dikarya</taxon>
        <taxon>Basidiomycota</taxon>
        <taxon>Agaricomycotina</taxon>
        <taxon>Agaricomycetes</taxon>
        <taxon>Agaricomycetidae</taxon>
        <taxon>Boletales</taxon>
        <taxon>Suillineae</taxon>
        <taxon>Suillaceae</taxon>
        <taxon>Suillus</taxon>
    </lineage>
</organism>
<dbReference type="EMBL" id="KN835297">
    <property type="protein sequence ID" value="KIK40590.1"/>
    <property type="molecule type" value="Genomic_DNA"/>
</dbReference>
<protein>
    <submittedName>
        <fullName evidence="1">Unplaced genomic scaffold CY34scaffold_166, whole genome shotgun sequence</fullName>
    </submittedName>
</protein>
<name>A0A0C9ZS19_9AGAM</name>
<proteinExistence type="predicted"/>
<dbReference type="AlphaFoldDB" id="A0A0C9ZS19"/>
<keyword evidence="2" id="KW-1185">Reference proteome</keyword>
<evidence type="ECO:0000313" key="1">
    <source>
        <dbReference type="EMBL" id="KIK40590.1"/>
    </source>
</evidence>
<dbReference type="Proteomes" id="UP000054485">
    <property type="component" value="Unassembled WGS sequence"/>
</dbReference>
<evidence type="ECO:0000313" key="2">
    <source>
        <dbReference type="Proteomes" id="UP000054485"/>
    </source>
</evidence>
<sequence>MEAVNTASMINRRIVEQDQAEPLPLIEPDDTICGIGEPLLHFTQYWVHTTACVKVDRDLRFFEICVYYNGSDHQKDNYHWSSTNEVLLLPSNLVLPGKWFVLPTSRHHIPSITAPNNGIPTRRLELEAVVTLPTQAFRRPKAFKSRCVVLQMPKQQWQLALV</sequence>
<reference evidence="1 2" key="1">
    <citation type="submission" date="2014-04" db="EMBL/GenBank/DDBJ databases">
        <authorList>
            <consortium name="DOE Joint Genome Institute"/>
            <person name="Kuo A."/>
            <person name="Ruytinx J."/>
            <person name="Rineau F."/>
            <person name="Colpaert J."/>
            <person name="Kohler A."/>
            <person name="Nagy L.G."/>
            <person name="Floudas D."/>
            <person name="Copeland A."/>
            <person name="Barry K.W."/>
            <person name="Cichocki N."/>
            <person name="Veneault-Fourrey C."/>
            <person name="LaButti K."/>
            <person name="Lindquist E.A."/>
            <person name="Lipzen A."/>
            <person name="Lundell T."/>
            <person name="Morin E."/>
            <person name="Murat C."/>
            <person name="Sun H."/>
            <person name="Tunlid A."/>
            <person name="Henrissat B."/>
            <person name="Grigoriev I.V."/>
            <person name="Hibbett D.S."/>
            <person name="Martin F."/>
            <person name="Nordberg H.P."/>
            <person name="Cantor M.N."/>
            <person name="Hua S.X."/>
        </authorList>
    </citation>
    <scope>NUCLEOTIDE SEQUENCE [LARGE SCALE GENOMIC DNA]</scope>
    <source>
        <strain evidence="1 2">UH-Slu-Lm8-n1</strain>
    </source>
</reference>
<dbReference type="InParanoid" id="A0A0C9ZS19"/>
<dbReference type="HOGENOM" id="CLU_1636534_0_0_1"/>
<gene>
    <name evidence="1" type="ORF">CY34DRAFT_107703</name>
</gene>
<reference evidence="2" key="2">
    <citation type="submission" date="2015-01" db="EMBL/GenBank/DDBJ databases">
        <title>Evolutionary Origins and Diversification of the Mycorrhizal Mutualists.</title>
        <authorList>
            <consortium name="DOE Joint Genome Institute"/>
            <consortium name="Mycorrhizal Genomics Consortium"/>
            <person name="Kohler A."/>
            <person name="Kuo A."/>
            <person name="Nagy L.G."/>
            <person name="Floudas D."/>
            <person name="Copeland A."/>
            <person name="Barry K.W."/>
            <person name="Cichocki N."/>
            <person name="Veneault-Fourrey C."/>
            <person name="LaButti K."/>
            <person name="Lindquist E.A."/>
            <person name="Lipzen A."/>
            <person name="Lundell T."/>
            <person name="Morin E."/>
            <person name="Murat C."/>
            <person name="Riley R."/>
            <person name="Ohm R."/>
            <person name="Sun H."/>
            <person name="Tunlid A."/>
            <person name="Henrissat B."/>
            <person name="Grigoriev I.V."/>
            <person name="Hibbett D.S."/>
            <person name="Martin F."/>
        </authorList>
    </citation>
    <scope>NUCLEOTIDE SEQUENCE [LARGE SCALE GENOMIC DNA]</scope>
    <source>
        <strain evidence="2">UH-Slu-Lm8-n1</strain>
    </source>
</reference>